<sequence length="241" mass="25915">MRKLLLSRRVLVLIGFFGLPACSGGGPIDGPLEPMGQFRLGHNIVVADNAQLGPLSREADPDEWKAALTSAISDRFGRYEGERMIHIGASVDAYVLAVPGVPILFSPKSVLILGVNVWDDATQTKLTDQPHQITVLESLSGRTVVGSGLTQRKEIQMRNLSRNAAASIQRWLLTHPEWLNTDDVASEDVASNTVDPETDDVSDLVANNALEGAPETAPDGAAVRLPEETQESVAEEAKTTN</sequence>
<feature type="signal peptide" evidence="2">
    <location>
        <begin position="1"/>
        <end position="23"/>
    </location>
</feature>
<gene>
    <name evidence="3" type="ORF">ACFFUT_13505</name>
</gene>
<feature type="chain" id="PRO_5046437115" description="DUF3313 domain-containing protein" evidence="2">
    <location>
        <begin position="24"/>
        <end position="241"/>
    </location>
</feature>
<accession>A0ABV5JH48</accession>
<dbReference type="Proteomes" id="UP001589683">
    <property type="component" value="Unassembled WGS sequence"/>
</dbReference>
<evidence type="ECO:0000313" key="3">
    <source>
        <dbReference type="EMBL" id="MFB9232802.1"/>
    </source>
</evidence>
<evidence type="ECO:0000256" key="1">
    <source>
        <dbReference type="SAM" id="MobiDB-lite"/>
    </source>
</evidence>
<protein>
    <recommendedName>
        <fullName evidence="5">DUF3313 domain-containing protein</fullName>
    </recommendedName>
</protein>
<comment type="caution">
    <text evidence="3">The sequence shown here is derived from an EMBL/GenBank/DDBJ whole genome shotgun (WGS) entry which is preliminary data.</text>
</comment>
<reference evidence="3 4" key="1">
    <citation type="submission" date="2024-09" db="EMBL/GenBank/DDBJ databases">
        <authorList>
            <person name="Sun Q."/>
            <person name="Mori K."/>
        </authorList>
    </citation>
    <scope>NUCLEOTIDE SEQUENCE [LARGE SCALE GENOMIC DNA]</scope>
    <source>
        <strain evidence="3 4">CECT 8726</strain>
    </source>
</reference>
<evidence type="ECO:0008006" key="5">
    <source>
        <dbReference type="Google" id="ProtNLM"/>
    </source>
</evidence>
<feature type="region of interest" description="Disordered" evidence="1">
    <location>
        <begin position="209"/>
        <end position="241"/>
    </location>
</feature>
<keyword evidence="4" id="KW-1185">Reference proteome</keyword>
<evidence type="ECO:0000256" key="2">
    <source>
        <dbReference type="SAM" id="SignalP"/>
    </source>
</evidence>
<evidence type="ECO:0000313" key="4">
    <source>
        <dbReference type="Proteomes" id="UP001589683"/>
    </source>
</evidence>
<name>A0ABV5JH48_9RHOB</name>
<dbReference type="EMBL" id="JBHMEA010000044">
    <property type="protein sequence ID" value="MFB9232802.1"/>
    <property type="molecule type" value="Genomic_DNA"/>
</dbReference>
<proteinExistence type="predicted"/>
<dbReference type="RefSeq" id="WP_213887189.1">
    <property type="nucleotide sequence ID" value="NZ_JAGFNU010000001.1"/>
</dbReference>
<organism evidence="3 4">
    <name type="scientific">Pseudohalocynthiibacter aestuariivivens</name>
    <dbReference type="NCBI Taxonomy" id="1591409"/>
    <lineage>
        <taxon>Bacteria</taxon>
        <taxon>Pseudomonadati</taxon>
        <taxon>Pseudomonadota</taxon>
        <taxon>Alphaproteobacteria</taxon>
        <taxon>Rhodobacterales</taxon>
        <taxon>Paracoccaceae</taxon>
        <taxon>Pseudohalocynthiibacter</taxon>
    </lineage>
</organism>
<keyword evidence="2" id="KW-0732">Signal</keyword>